<dbReference type="Gene3D" id="3.20.20.190">
    <property type="entry name" value="Phosphatidylinositol (PI) phosphodiesterase"/>
    <property type="match status" value="1"/>
</dbReference>
<dbReference type="RefSeq" id="WP_160616402.1">
    <property type="nucleotide sequence ID" value="NZ_WTYR01000001.1"/>
</dbReference>
<protein>
    <submittedName>
        <fullName evidence="3">Glycerophosphodiester phosphodiesterase</fullName>
    </submittedName>
</protein>
<dbReference type="OrthoDB" id="9795622at2"/>
<dbReference type="InterPro" id="IPR030395">
    <property type="entry name" value="GP_PDE_dom"/>
</dbReference>
<evidence type="ECO:0000259" key="2">
    <source>
        <dbReference type="PROSITE" id="PS51704"/>
    </source>
</evidence>
<feature type="domain" description="GP-PDE" evidence="2">
    <location>
        <begin position="53"/>
        <end position="298"/>
    </location>
</feature>
<feature type="chain" id="PRO_5026291420" evidence="1">
    <location>
        <begin position="21"/>
        <end position="317"/>
    </location>
</feature>
<dbReference type="Proteomes" id="UP000429229">
    <property type="component" value="Unassembled WGS sequence"/>
</dbReference>
<evidence type="ECO:0000313" key="3">
    <source>
        <dbReference type="EMBL" id="MXP09726.1"/>
    </source>
</evidence>
<feature type="signal peptide" evidence="1">
    <location>
        <begin position="1"/>
        <end position="20"/>
    </location>
</feature>
<dbReference type="GO" id="GO:0005886">
    <property type="term" value="C:plasma membrane"/>
    <property type="evidence" value="ECO:0007669"/>
    <property type="project" value="TreeGrafter"/>
</dbReference>
<dbReference type="GO" id="GO:0070291">
    <property type="term" value="P:N-acylethanolamine metabolic process"/>
    <property type="evidence" value="ECO:0007669"/>
    <property type="project" value="TreeGrafter"/>
</dbReference>
<gene>
    <name evidence="3" type="ORF">GRI68_05995</name>
</gene>
<dbReference type="GO" id="GO:0008889">
    <property type="term" value="F:glycerophosphodiester phosphodiesterase activity"/>
    <property type="evidence" value="ECO:0007669"/>
    <property type="project" value="TreeGrafter"/>
</dbReference>
<dbReference type="SUPFAM" id="SSF51695">
    <property type="entry name" value="PLC-like phosphodiesterases"/>
    <property type="match status" value="1"/>
</dbReference>
<accession>A0A6I4U1W5</accession>
<proteinExistence type="predicted"/>
<keyword evidence="1" id="KW-0732">Signal</keyword>
<evidence type="ECO:0000256" key="1">
    <source>
        <dbReference type="SAM" id="SignalP"/>
    </source>
</evidence>
<dbReference type="AlphaFoldDB" id="A0A6I4U1W5"/>
<keyword evidence="4" id="KW-1185">Reference proteome</keyword>
<dbReference type="PANTHER" id="PTHR46320:SF1">
    <property type="entry name" value="GLYCEROPHOSPHODIESTER PHOSPHODIESTERASE 1"/>
    <property type="match status" value="1"/>
</dbReference>
<dbReference type="Pfam" id="PF03009">
    <property type="entry name" value="GDPD"/>
    <property type="match status" value="1"/>
</dbReference>
<dbReference type="GO" id="GO:0006644">
    <property type="term" value="P:phospholipid metabolic process"/>
    <property type="evidence" value="ECO:0007669"/>
    <property type="project" value="TreeGrafter"/>
</dbReference>
<dbReference type="PANTHER" id="PTHR46320">
    <property type="entry name" value="GLYCEROPHOSPHODIESTER PHOSPHODIESTERASE 1"/>
    <property type="match status" value="1"/>
</dbReference>
<sequence>MRISRTIAAALALFATPLSAQSGTSQPASGQWRFDTDADLSATLDCFEAAGQTVIAAHRGGPTPGLPENSIEAMDALLHAVPAIMEVDVAVSSDRMLFLLHDDTLDRTTNLTGEAAALDWRALSQARLRDEAGWVTPYRIPTLEQALRWAKNRTVLEIDFKRDTPRDDVIAMIRAEGMAQGVVLIAYSLDQAKELHALAPEMLVSYSMERPSALEEAVAAGIPADRLLAFTGIRTPRPELYNILDDADVEVIFGTLGGRNSIDNLLDRYGIDARYAELGEEGVDIIATDRPRAAGEALAGAGRLQQAGQCGVSRSAE</sequence>
<name>A0A6I4U1W5_9SPHN</name>
<dbReference type="InterPro" id="IPR017946">
    <property type="entry name" value="PLC-like_Pdiesterase_TIM-brl"/>
</dbReference>
<dbReference type="EMBL" id="WTYR01000001">
    <property type="protein sequence ID" value="MXP09726.1"/>
    <property type="molecule type" value="Genomic_DNA"/>
</dbReference>
<dbReference type="PROSITE" id="PS51704">
    <property type="entry name" value="GP_PDE"/>
    <property type="match status" value="1"/>
</dbReference>
<dbReference type="CDD" id="cd08566">
    <property type="entry name" value="GDPD_AtGDE_like"/>
    <property type="match status" value="1"/>
</dbReference>
<reference evidence="3 4" key="1">
    <citation type="submission" date="2019-12" db="EMBL/GenBank/DDBJ databases">
        <title>Genomic-based taxomic classification of the family Erythrobacteraceae.</title>
        <authorList>
            <person name="Xu L."/>
        </authorList>
    </citation>
    <scope>NUCLEOTIDE SEQUENCE [LARGE SCALE GENOMIC DNA]</scope>
    <source>
        <strain evidence="3 4">LMG 29519</strain>
    </source>
</reference>
<comment type="caution">
    <text evidence="3">The sequence shown here is derived from an EMBL/GenBank/DDBJ whole genome shotgun (WGS) entry which is preliminary data.</text>
</comment>
<dbReference type="GO" id="GO:0006580">
    <property type="term" value="P:ethanolamine metabolic process"/>
    <property type="evidence" value="ECO:0007669"/>
    <property type="project" value="TreeGrafter"/>
</dbReference>
<evidence type="ECO:0000313" key="4">
    <source>
        <dbReference type="Proteomes" id="UP000429229"/>
    </source>
</evidence>
<organism evidence="3 4">
    <name type="scientific">Alteriqipengyuania halimionae</name>
    <dbReference type="NCBI Taxonomy" id="1926630"/>
    <lineage>
        <taxon>Bacteria</taxon>
        <taxon>Pseudomonadati</taxon>
        <taxon>Pseudomonadota</taxon>
        <taxon>Alphaproteobacteria</taxon>
        <taxon>Sphingomonadales</taxon>
        <taxon>Erythrobacteraceae</taxon>
        <taxon>Alteriqipengyuania</taxon>
    </lineage>
</organism>